<evidence type="ECO:0000313" key="3">
    <source>
        <dbReference type="Proteomes" id="UP000053144"/>
    </source>
</evidence>
<keyword evidence="1" id="KW-1133">Transmembrane helix</keyword>
<dbReference type="Gramene" id="KOM53026">
    <property type="protein sequence ID" value="KOM53026"/>
    <property type="gene ID" value="LR48_Vigan09g168500"/>
</dbReference>
<keyword evidence="1" id="KW-0472">Membrane</keyword>
<organism evidence="2 3">
    <name type="scientific">Phaseolus angularis</name>
    <name type="common">Azuki bean</name>
    <name type="synonym">Vigna angularis</name>
    <dbReference type="NCBI Taxonomy" id="3914"/>
    <lineage>
        <taxon>Eukaryota</taxon>
        <taxon>Viridiplantae</taxon>
        <taxon>Streptophyta</taxon>
        <taxon>Embryophyta</taxon>
        <taxon>Tracheophyta</taxon>
        <taxon>Spermatophyta</taxon>
        <taxon>Magnoliopsida</taxon>
        <taxon>eudicotyledons</taxon>
        <taxon>Gunneridae</taxon>
        <taxon>Pentapetalae</taxon>
        <taxon>rosids</taxon>
        <taxon>fabids</taxon>
        <taxon>Fabales</taxon>
        <taxon>Fabaceae</taxon>
        <taxon>Papilionoideae</taxon>
        <taxon>50 kb inversion clade</taxon>
        <taxon>NPAAA clade</taxon>
        <taxon>indigoferoid/millettioid clade</taxon>
        <taxon>Phaseoleae</taxon>
        <taxon>Vigna</taxon>
    </lineage>
</organism>
<accession>A0A0L9VD91</accession>
<dbReference type="EMBL" id="CM003379">
    <property type="protein sequence ID" value="KOM53026.1"/>
    <property type="molecule type" value="Genomic_DNA"/>
</dbReference>
<protein>
    <submittedName>
        <fullName evidence="2">Uncharacterized protein</fullName>
    </submittedName>
</protein>
<reference evidence="3" key="1">
    <citation type="journal article" date="2015" name="Proc. Natl. Acad. Sci. U.S.A.">
        <title>Genome sequencing of adzuki bean (Vigna angularis) provides insight into high starch and low fat accumulation and domestication.</title>
        <authorList>
            <person name="Yang K."/>
            <person name="Tian Z."/>
            <person name="Chen C."/>
            <person name="Luo L."/>
            <person name="Zhao B."/>
            <person name="Wang Z."/>
            <person name="Yu L."/>
            <person name="Li Y."/>
            <person name="Sun Y."/>
            <person name="Li W."/>
            <person name="Chen Y."/>
            <person name="Li Y."/>
            <person name="Zhang Y."/>
            <person name="Ai D."/>
            <person name="Zhao J."/>
            <person name="Shang C."/>
            <person name="Ma Y."/>
            <person name="Wu B."/>
            <person name="Wang M."/>
            <person name="Gao L."/>
            <person name="Sun D."/>
            <person name="Zhang P."/>
            <person name="Guo F."/>
            <person name="Wang W."/>
            <person name="Li Y."/>
            <person name="Wang J."/>
            <person name="Varshney R.K."/>
            <person name="Wang J."/>
            <person name="Ling H.Q."/>
            <person name="Wan P."/>
        </authorList>
    </citation>
    <scope>NUCLEOTIDE SEQUENCE</scope>
    <source>
        <strain evidence="3">cv. Jingnong 6</strain>
    </source>
</reference>
<dbReference type="Proteomes" id="UP000053144">
    <property type="component" value="Chromosome 9"/>
</dbReference>
<feature type="transmembrane region" description="Helical" evidence="1">
    <location>
        <begin position="20"/>
        <end position="39"/>
    </location>
</feature>
<dbReference type="AlphaFoldDB" id="A0A0L9VD91"/>
<keyword evidence="1" id="KW-0812">Transmembrane</keyword>
<name>A0A0L9VD91_PHAAN</name>
<sequence>MHFGDMSSQINSFKLSFNCIVSYLYSLQILLIPVYVRFVHVPLPPEAARSRSLSVPPAPCFLHRRHSPPSSPCPDVTCPPASALVRPRTTPYWERLGSDTICNAPATHRDHRLPPQITTRLSSVLCPHSHTFRENFPEGHPSQNCSKLSTLNHGVLMG</sequence>
<evidence type="ECO:0000256" key="1">
    <source>
        <dbReference type="SAM" id="Phobius"/>
    </source>
</evidence>
<gene>
    <name evidence="2" type="ORF">LR48_Vigan09g168500</name>
</gene>
<evidence type="ECO:0000313" key="2">
    <source>
        <dbReference type="EMBL" id="KOM53026.1"/>
    </source>
</evidence>
<proteinExistence type="predicted"/>